<reference evidence="4" key="2">
    <citation type="submission" date="2020-02" db="EMBL/GenBank/DDBJ databases">
        <authorList>
            <person name="Gilchrist C.L.M."/>
            <person name="Chooi Y.-H."/>
        </authorList>
    </citation>
    <scope>NUCLEOTIDE SEQUENCE</scope>
    <source>
        <strain evidence="4">MST-FP2251</strain>
    </source>
</reference>
<dbReference type="SUPFAM" id="SSF57598">
    <property type="entry name" value="Antifungal protein (AGAFP)"/>
    <property type="match status" value="1"/>
</dbReference>
<keyword evidence="1" id="KW-0929">Antimicrobial</keyword>
<reference evidence="4" key="1">
    <citation type="journal article" date="2019" name="Beilstein J. Org. Chem.">
        <title>Nanangenines: drimane sesquiterpenoids as the dominant metabolite cohort of a novel Australian fungus, Aspergillus nanangensis.</title>
        <authorList>
            <person name="Lacey H.J."/>
            <person name="Gilchrist C.L.M."/>
            <person name="Crombie A."/>
            <person name="Kalaitzis J.A."/>
            <person name="Vuong D."/>
            <person name="Rutledge P.J."/>
            <person name="Turner P."/>
            <person name="Pitt J.I."/>
            <person name="Lacey E."/>
            <person name="Chooi Y.H."/>
            <person name="Piggott A.M."/>
        </authorList>
    </citation>
    <scope>NUCLEOTIDE SEQUENCE</scope>
    <source>
        <strain evidence="4">MST-FP2251</strain>
    </source>
</reference>
<dbReference type="InterPro" id="IPR023112">
    <property type="entry name" value="Antifungal-protein_dom_sf"/>
</dbReference>
<accession>A0AAD4CWX0</accession>
<protein>
    <submittedName>
        <fullName evidence="4">Uncharacterized protein</fullName>
    </submittedName>
</protein>
<evidence type="ECO:0000313" key="4">
    <source>
        <dbReference type="EMBL" id="KAF9894006.1"/>
    </source>
</evidence>
<feature type="chain" id="PRO_5042144149" evidence="3">
    <location>
        <begin position="17"/>
        <end position="361"/>
    </location>
</feature>
<evidence type="ECO:0000256" key="3">
    <source>
        <dbReference type="SAM" id="SignalP"/>
    </source>
</evidence>
<evidence type="ECO:0000256" key="1">
    <source>
        <dbReference type="ARBA" id="ARBA00022529"/>
    </source>
</evidence>
<keyword evidence="2" id="KW-0295">Fungicide</keyword>
<name>A0AAD4CWX0_ASPNN</name>
<gene>
    <name evidence="4" type="ORF">FE257_008977</name>
</gene>
<sequence>MKVLVLSSFGFAISTALTAFAGPVTQGGLESAGLEWRSENGIQNKYPGKCDPKTNQCHYDAQNGKKGICKCSFRKIRQNDGNYQRWIETGKPTSFGASHGTMLGSLAITIAMAMETTTHGAGPTSSRYYPASRARPASQCGLDIARTPDGTLWNDLPYLAPDMTELWLDACGEMSRTQRLNASTFLAKLASTRVANDQLCQIALTLCRLTFETEDHLGNTNGPDEEDKRRTMSELSIAELLPSVCAWFREAGHNLTFLSELSWNDCTNTEIGRLGYTFEQSGFGHRCGGRFSPWRWLYWLKQLHLIADEAAKADEPSLVEAAKETIEFMLNRAKDRQSTIIEIFKTASDPIKNDEHLHRLH</sequence>
<keyword evidence="5" id="KW-1185">Reference proteome</keyword>
<organism evidence="4 5">
    <name type="scientific">Aspergillus nanangensis</name>
    <dbReference type="NCBI Taxonomy" id="2582783"/>
    <lineage>
        <taxon>Eukaryota</taxon>
        <taxon>Fungi</taxon>
        <taxon>Dikarya</taxon>
        <taxon>Ascomycota</taxon>
        <taxon>Pezizomycotina</taxon>
        <taxon>Eurotiomycetes</taxon>
        <taxon>Eurotiomycetidae</taxon>
        <taxon>Eurotiales</taxon>
        <taxon>Aspergillaceae</taxon>
        <taxon>Aspergillus</taxon>
        <taxon>Aspergillus subgen. Circumdati</taxon>
    </lineage>
</organism>
<dbReference type="Gene3D" id="2.40.50.60">
    <property type="entry name" value="Antifungal protein domain"/>
    <property type="match status" value="1"/>
</dbReference>
<dbReference type="AlphaFoldDB" id="A0AAD4CWX0"/>
<proteinExistence type="predicted"/>
<dbReference type="InterPro" id="IPR022085">
    <property type="entry name" value="OpdG"/>
</dbReference>
<dbReference type="PANTHER" id="PTHR38797:SF7">
    <property type="entry name" value="TRANSCRIPTION FACTOR DOMAIN-CONTAINING PROTEIN"/>
    <property type="match status" value="1"/>
</dbReference>
<evidence type="ECO:0000256" key="2">
    <source>
        <dbReference type="ARBA" id="ARBA00022577"/>
    </source>
</evidence>
<dbReference type="EMBL" id="VCAU01000005">
    <property type="protein sequence ID" value="KAF9894006.1"/>
    <property type="molecule type" value="Genomic_DNA"/>
</dbReference>
<feature type="signal peptide" evidence="3">
    <location>
        <begin position="1"/>
        <end position="16"/>
    </location>
</feature>
<dbReference type="PANTHER" id="PTHR38797">
    <property type="entry name" value="NUCLEAR PORE COMPLEX PROTEIN NUP85-RELATED"/>
    <property type="match status" value="1"/>
</dbReference>
<dbReference type="Proteomes" id="UP001194746">
    <property type="component" value="Unassembled WGS sequence"/>
</dbReference>
<keyword evidence="3" id="KW-0732">Signal</keyword>
<dbReference type="Pfam" id="PF12311">
    <property type="entry name" value="DUF3632"/>
    <property type="match status" value="1"/>
</dbReference>
<comment type="caution">
    <text evidence="4">The sequence shown here is derived from an EMBL/GenBank/DDBJ whole genome shotgun (WGS) entry which is preliminary data.</text>
</comment>
<dbReference type="GO" id="GO:0031640">
    <property type="term" value="P:killing of cells of another organism"/>
    <property type="evidence" value="ECO:0007669"/>
    <property type="project" value="UniProtKB-KW"/>
</dbReference>
<dbReference type="InterPro" id="IPR053204">
    <property type="entry name" value="Oxopyrrolidines_Biosynth-assoc"/>
</dbReference>
<dbReference type="GO" id="GO:0050832">
    <property type="term" value="P:defense response to fungus"/>
    <property type="evidence" value="ECO:0007669"/>
    <property type="project" value="UniProtKB-KW"/>
</dbReference>
<evidence type="ECO:0000313" key="5">
    <source>
        <dbReference type="Proteomes" id="UP001194746"/>
    </source>
</evidence>